<dbReference type="InterPro" id="IPR001104">
    <property type="entry name" value="3-oxo-5_a-steroid_4-DH_C"/>
</dbReference>
<dbReference type="VEuPathDB" id="FungiDB:SeMB42_g01291"/>
<dbReference type="GO" id="GO:0016020">
    <property type="term" value="C:membrane"/>
    <property type="evidence" value="ECO:0007669"/>
    <property type="project" value="UniProtKB-SubCell"/>
</dbReference>
<feature type="domain" description="3-oxo-5-alpha-steroid 4-dehydrogenase C-terminal" evidence="7">
    <location>
        <begin position="109"/>
        <end position="179"/>
    </location>
</feature>
<evidence type="ECO:0000256" key="3">
    <source>
        <dbReference type="ARBA" id="ARBA00022692"/>
    </source>
</evidence>
<keyword evidence="5 6" id="KW-0472">Membrane</keyword>
<dbReference type="EMBL" id="QEAM01000117">
    <property type="protein sequence ID" value="TPX46049.1"/>
    <property type="molecule type" value="Genomic_DNA"/>
</dbReference>
<reference evidence="10 11" key="1">
    <citation type="journal article" date="2019" name="Sci. Rep.">
        <title>Comparative genomics of chytrid fungi reveal insights into the obligate biotrophic and pathogenic lifestyle of Synchytrium endobioticum.</title>
        <authorList>
            <person name="van de Vossenberg B.T.L.H."/>
            <person name="Warris S."/>
            <person name="Nguyen H.D.T."/>
            <person name="van Gent-Pelzer M.P.E."/>
            <person name="Joly D.L."/>
            <person name="van de Geest H.C."/>
            <person name="Bonants P.J.M."/>
            <person name="Smith D.S."/>
            <person name="Levesque C.A."/>
            <person name="van der Lee T.A.J."/>
        </authorList>
    </citation>
    <scope>NUCLEOTIDE SEQUENCE [LARGE SCALE GENOMIC DNA]</scope>
    <source>
        <strain evidence="8 11">LEV6574</strain>
        <strain evidence="9 10">MB42</strain>
    </source>
</reference>
<keyword evidence="4 6" id="KW-1133">Transmembrane helix</keyword>
<dbReference type="GO" id="GO:0016627">
    <property type="term" value="F:oxidoreductase activity, acting on the CH-CH group of donors"/>
    <property type="evidence" value="ECO:0007669"/>
    <property type="project" value="InterPro"/>
</dbReference>
<feature type="domain" description="3-oxo-5-alpha-steroid 4-dehydrogenase C-terminal" evidence="7">
    <location>
        <begin position="194"/>
        <end position="222"/>
    </location>
</feature>
<feature type="transmembrane region" description="Helical" evidence="6">
    <location>
        <begin position="9"/>
        <end position="29"/>
    </location>
</feature>
<dbReference type="Proteomes" id="UP000317494">
    <property type="component" value="Unassembled WGS sequence"/>
</dbReference>
<sequence length="232" mass="25496">MGEAQIYNYVLYCVAGTGAFVLPLLLVVPAPFGRFGARGWWGGTIPGKLGWALFETIPIWAMPLSMFLKSEFGTRKGNPATTALLTMWEIHYIHRGVIYTYNAPRMAPQSVVVVLSAVAFNLANGYLNGRALGALSMHDATYITSPRFLIGAAIYFIGMYINISSDYATFNLRKKADKKKQKEGVKDINSLPPNEKYVIPRGGLFELVSCPAYFGEIVEWLGAEGSHGAQMV</sequence>
<dbReference type="STRING" id="286115.A0A507D3G7"/>
<evidence type="ECO:0000259" key="7">
    <source>
        <dbReference type="Pfam" id="PF02544"/>
    </source>
</evidence>
<dbReference type="PANTHER" id="PTHR10556">
    <property type="entry name" value="3-OXO-5-ALPHA-STEROID 4-DEHYDROGENASE"/>
    <property type="match status" value="1"/>
</dbReference>
<name>A0A507D3G7_9FUNG</name>
<keyword evidence="10" id="KW-1185">Reference proteome</keyword>
<dbReference type="InterPro" id="IPR039357">
    <property type="entry name" value="SRD5A/TECR"/>
</dbReference>
<evidence type="ECO:0000256" key="5">
    <source>
        <dbReference type="ARBA" id="ARBA00023136"/>
    </source>
</evidence>
<dbReference type="Proteomes" id="UP000320475">
    <property type="component" value="Unassembled WGS sequence"/>
</dbReference>
<evidence type="ECO:0000313" key="8">
    <source>
        <dbReference type="EMBL" id="TPX46049.1"/>
    </source>
</evidence>
<gene>
    <name evidence="8" type="ORF">SeLEV6574_g03467</name>
    <name evidence="9" type="ORF">SeMB42_g01291</name>
</gene>
<dbReference type="OrthoDB" id="5788137at2759"/>
<evidence type="ECO:0000313" key="11">
    <source>
        <dbReference type="Proteomes" id="UP000320475"/>
    </source>
</evidence>
<evidence type="ECO:0000256" key="2">
    <source>
        <dbReference type="ARBA" id="ARBA00007742"/>
    </source>
</evidence>
<dbReference type="PANTHER" id="PTHR10556:SF43">
    <property type="entry name" value="STEROID 5-ALPHA-REDUCTASE DET2"/>
    <property type="match status" value="1"/>
</dbReference>
<comment type="caution">
    <text evidence="8">The sequence shown here is derived from an EMBL/GenBank/DDBJ whole genome shotgun (WGS) entry which is preliminary data.</text>
</comment>
<evidence type="ECO:0000256" key="6">
    <source>
        <dbReference type="SAM" id="Phobius"/>
    </source>
</evidence>
<dbReference type="PROSITE" id="PS50244">
    <property type="entry name" value="S5A_REDUCTASE"/>
    <property type="match status" value="1"/>
</dbReference>
<comment type="similarity">
    <text evidence="2">Belongs to the steroid 5-alpha reductase family.</text>
</comment>
<organism evidence="8 11">
    <name type="scientific">Synchytrium endobioticum</name>
    <dbReference type="NCBI Taxonomy" id="286115"/>
    <lineage>
        <taxon>Eukaryota</taxon>
        <taxon>Fungi</taxon>
        <taxon>Fungi incertae sedis</taxon>
        <taxon>Chytridiomycota</taxon>
        <taxon>Chytridiomycota incertae sedis</taxon>
        <taxon>Chytridiomycetes</taxon>
        <taxon>Synchytriales</taxon>
        <taxon>Synchytriaceae</taxon>
        <taxon>Synchytrium</taxon>
    </lineage>
</organism>
<dbReference type="Pfam" id="PF02544">
    <property type="entry name" value="Steroid_dh"/>
    <property type="match status" value="2"/>
</dbReference>
<proteinExistence type="inferred from homology"/>
<evidence type="ECO:0000313" key="10">
    <source>
        <dbReference type="Proteomes" id="UP000317494"/>
    </source>
</evidence>
<evidence type="ECO:0000313" key="9">
    <source>
        <dbReference type="EMBL" id="TPX52618.1"/>
    </source>
</evidence>
<evidence type="ECO:0000256" key="4">
    <source>
        <dbReference type="ARBA" id="ARBA00022989"/>
    </source>
</evidence>
<protein>
    <recommendedName>
        <fullName evidence="7">3-oxo-5-alpha-steroid 4-dehydrogenase C-terminal domain-containing protein</fullName>
    </recommendedName>
</protein>
<dbReference type="GO" id="GO:0006629">
    <property type="term" value="P:lipid metabolic process"/>
    <property type="evidence" value="ECO:0007669"/>
    <property type="project" value="InterPro"/>
</dbReference>
<feature type="transmembrane region" description="Helical" evidence="6">
    <location>
        <begin position="49"/>
        <end position="68"/>
    </location>
</feature>
<comment type="subcellular location">
    <subcellularLocation>
        <location evidence="1">Membrane</location>
        <topology evidence="1">Multi-pass membrane protein</topology>
    </subcellularLocation>
</comment>
<evidence type="ECO:0000256" key="1">
    <source>
        <dbReference type="ARBA" id="ARBA00004141"/>
    </source>
</evidence>
<keyword evidence="3 6" id="KW-0812">Transmembrane</keyword>
<feature type="transmembrane region" description="Helical" evidence="6">
    <location>
        <begin position="148"/>
        <end position="170"/>
    </location>
</feature>
<dbReference type="AlphaFoldDB" id="A0A507D3G7"/>
<dbReference type="EMBL" id="QEAN01000032">
    <property type="protein sequence ID" value="TPX52618.1"/>
    <property type="molecule type" value="Genomic_DNA"/>
</dbReference>
<accession>A0A507D3G7</accession>
<feature type="transmembrane region" description="Helical" evidence="6">
    <location>
        <begin position="111"/>
        <end position="128"/>
    </location>
</feature>